<comment type="miscellaneous">
    <text evidence="8">The active site is a redox-active disulfide bond.</text>
</comment>
<dbReference type="VEuPathDB" id="ToxoDB:NCLIV_044200"/>
<dbReference type="InterPro" id="IPR012999">
    <property type="entry name" value="Pyr_OxRdtase_I_AS"/>
</dbReference>
<gene>
    <name evidence="12" type="ORF">NCLIV_044200</name>
</gene>
<dbReference type="InterPro" id="IPR006258">
    <property type="entry name" value="Lipoamide_DH"/>
</dbReference>
<sequence>MDEQQIERNAGEHAEKEKDAQRAAALLEVEVVQGRDGEQSTTEARLLPQLKTNGQPKRTLVGSQEKTEQKSDGTKEKNMQKRRKVPPSTVAVAQVRSTMKQIAVSRFLASAWRQSAGSPVLPFQKNGTLALFSAASQAPLASQRRGFGTSGGKYDVVVVGGGPGGYVAAIKAAQLGLKTACVEKRGTLGGTCLNVGCIPSKAVLNISNKYVDARDHFEKLGIKIDGLSVDVGKMQKQKQKVVSTLTQGIEHLFRRNGVDYYVGEGKLDGSNAVVVTPNDKSEKRTLDAGHIILATGSEASPLPGNVVPIDEKVIIRALALESVPKRMAVIGGGVIGLELGSVWRNLGAEVTVVEFLDRLLPPVDGEVAKAFQKEMEKTGIKFQLGTKVVGADVRESSATLHVEPAKGGNPFDMEADVVLVAVGRRPYTKNLGLEELGIETDRVGRVVVDDHFCVPNYPNIRAIGDIIRGPMLAHKAEEEGIACVEMIAGVGEGHVNYDTIPSVIYTHPEIAGVGKTEEELKASGVPYNKGAFPFAANSRARANDVATGFVKVLAHKESDKILGAWIMGPEAGELIGQLVLGMEYGAAAEDLGRTCVSHPTLSEAVKEACMACYDKPIHMA</sequence>
<dbReference type="FunFam" id="3.30.390.30:FF:000001">
    <property type="entry name" value="Dihydrolipoyl dehydrogenase"/>
    <property type="match status" value="1"/>
</dbReference>
<evidence type="ECO:0000256" key="5">
    <source>
        <dbReference type="ARBA" id="ARBA00023027"/>
    </source>
</evidence>
<dbReference type="InParanoid" id="F0VAY0"/>
<feature type="domain" description="FAD/NAD(P)-binding" evidence="11">
    <location>
        <begin position="154"/>
        <end position="480"/>
    </location>
</feature>
<evidence type="ECO:0000256" key="7">
    <source>
        <dbReference type="ARBA" id="ARBA00023284"/>
    </source>
</evidence>
<dbReference type="eggNOG" id="KOG1335">
    <property type="taxonomic scope" value="Eukaryota"/>
</dbReference>
<comment type="cofactor">
    <cofactor evidence="8">
        <name>FAD</name>
        <dbReference type="ChEBI" id="CHEBI:57692"/>
    </cofactor>
    <text evidence="8">Binds 1 FAD per subunit.</text>
</comment>
<accession>F0VAY0</accession>
<dbReference type="PRINTS" id="PR00368">
    <property type="entry name" value="FADPNR"/>
</dbReference>
<dbReference type="GO" id="GO:0004148">
    <property type="term" value="F:dihydrolipoyl dehydrogenase (NADH) activity"/>
    <property type="evidence" value="ECO:0007669"/>
    <property type="project" value="UniProtKB-EC"/>
</dbReference>
<dbReference type="SUPFAM" id="SSF55424">
    <property type="entry name" value="FAD/NAD-linked reductases, dimerisation (C-terminal) domain"/>
    <property type="match status" value="1"/>
</dbReference>
<dbReference type="InterPro" id="IPR050151">
    <property type="entry name" value="Class-I_Pyr_Nuc-Dis_Oxidored"/>
</dbReference>
<dbReference type="EC" id="1.8.1.4" evidence="8"/>
<dbReference type="RefSeq" id="XP_003881389.1">
    <property type="nucleotide sequence ID" value="XM_003881340.1"/>
</dbReference>
<dbReference type="Pfam" id="PF02852">
    <property type="entry name" value="Pyr_redox_dim"/>
    <property type="match status" value="1"/>
</dbReference>
<dbReference type="FunFam" id="3.50.50.60:FF:000001">
    <property type="entry name" value="Dihydrolipoyl dehydrogenase, mitochondrial"/>
    <property type="match status" value="1"/>
</dbReference>
<keyword evidence="3 8" id="KW-0274">FAD</keyword>
<dbReference type="InterPro" id="IPR023753">
    <property type="entry name" value="FAD/NAD-binding_dom"/>
</dbReference>
<keyword evidence="6" id="KW-1015">Disulfide bond</keyword>
<dbReference type="AlphaFoldDB" id="F0VAY0"/>
<keyword evidence="2 8" id="KW-0285">Flavoprotein</keyword>
<dbReference type="GO" id="GO:0045252">
    <property type="term" value="C:oxoglutarate dehydrogenase complex"/>
    <property type="evidence" value="ECO:0007669"/>
    <property type="project" value="TreeGrafter"/>
</dbReference>
<evidence type="ECO:0000259" key="11">
    <source>
        <dbReference type="Pfam" id="PF07992"/>
    </source>
</evidence>
<name>F0VAY0_NEOCL</name>
<dbReference type="InterPro" id="IPR016156">
    <property type="entry name" value="FAD/NAD-linked_Rdtase_dimer_sf"/>
</dbReference>
<dbReference type="PRINTS" id="PR00411">
    <property type="entry name" value="PNDRDTASEI"/>
</dbReference>
<evidence type="ECO:0000256" key="6">
    <source>
        <dbReference type="ARBA" id="ARBA00023157"/>
    </source>
</evidence>
<evidence type="ECO:0000313" key="13">
    <source>
        <dbReference type="Proteomes" id="UP000007494"/>
    </source>
</evidence>
<dbReference type="PANTHER" id="PTHR22912:SF223">
    <property type="entry name" value="DIHYDROLIPOYL DEHYDROGENASE 1, MITOCHONDRIAL"/>
    <property type="match status" value="1"/>
</dbReference>
<dbReference type="EMBL" id="FR823385">
    <property type="protein sequence ID" value="CBZ51356.1"/>
    <property type="molecule type" value="Genomic_DNA"/>
</dbReference>
<comment type="catalytic activity">
    <reaction evidence="8">
        <text>N(6)-[(R)-dihydrolipoyl]-L-lysyl-[protein] + NAD(+) = N(6)-[(R)-lipoyl]-L-lysyl-[protein] + NADH + H(+)</text>
        <dbReference type="Rhea" id="RHEA:15045"/>
        <dbReference type="Rhea" id="RHEA-COMP:10474"/>
        <dbReference type="Rhea" id="RHEA-COMP:10475"/>
        <dbReference type="ChEBI" id="CHEBI:15378"/>
        <dbReference type="ChEBI" id="CHEBI:57540"/>
        <dbReference type="ChEBI" id="CHEBI:57945"/>
        <dbReference type="ChEBI" id="CHEBI:83099"/>
        <dbReference type="ChEBI" id="CHEBI:83100"/>
        <dbReference type="EC" id="1.8.1.4"/>
    </reaction>
</comment>
<feature type="compositionally biased region" description="Basic and acidic residues" evidence="9">
    <location>
        <begin position="65"/>
        <end position="79"/>
    </location>
</feature>
<dbReference type="PANTHER" id="PTHR22912">
    <property type="entry name" value="DISULFIDE OXIDOREDUCTASE"/>
    <property type="match status" value="1"/>
</dbReference>
<dbReference type="GO" id="GO:0005739">
    <property type="term" value="C:mitochondrion"/>
    <property type="evidence" value="ECO:0007669"/>
    <property type="project" value="TreeGrafter"/>
</dbReference>
<dbReference type="Proteomes" id="UP000007494">
    <property type="component" value="Chromosome IX"/>
</dbReference>
<reference evidence="13" key="1">
    <citation type="journal article" date="2012" name="PLoS Pathog.">
        <title>Comparative genomics of the apicomplexan parasites Toxoplasma gondii and Neospora caninum: Coccidia differing in host range and transmission strategy.</title>
        <authorList>
            <person name="Reid A.J."/>
            <person name="Vermont S.J."/>
            <person name="Cotton J.A."/>
            <person name="Harris D."/>
            <person name="Hill-Cawthorne G.A."/>
            <person name="Konen-Waisman S."/>
            <person name="Latham S.M."/>
            <person name="Mourier T."/>
            <person name="Norton R."/>
            <person name="Quail M.A."/>
            <person name="Sanders M."/>
            <person name="Shanmugam D."/>
            <person name="Sohal A."/>
            <person name="Wasmuth J.D."/>
            <person name="Brunk B."/>
            <person name="Grigg M.E."/>
            <person name="Howard J.C."/>
            <person name="Parkinson J."/>
            <person name="Roos D.S."/>
            <person name="Trees A.J."/>
            <person name="Berriman M."/>
            <person name="Pain A."/>
            <person name="Wastling J.M."/>
        </authorList>
    </citation>
    <scope>NUCLEOTIDE SEQUENCE [LARGE SCALE GENOMIC DNA]</scope>
    <source>
        <strain evidence="13">Liverpool</strain>
    </source>
</reference>
<evidence type="ECO:0000256" key="4">
    <source>
        <dbReference type="ARBA" id="ARBA00023002"/>
    </source>
</evidence>
<evidence type="ECO:0000259" key="10">
    <source>
        <dbReference type="Pfam" id="PF02852"/>
    </source>
</evidence>
<feature type="domain" description="Pyridine nucleotide-disulphide oxidoreductase dimerisation" evidence="10">
    <location>
        <begin position="500"/>
        <end position="608"/>
    </location>
</feature>
<dbReference type="Pfam" id="PF07992">
    <property type="entry name" value="Pyr_redox_2"/>
    <property type="match status" value="1"/>
</dbReference>
<proteinExistence type="inferred from homology"/>
<comment type="similarity">
    <text evidence="1 8">Belongs to the class-I pyridine nucleotide-disulfide oxidoreductase family.</text>
</comment>
<evidence type="ECO:0000256" key="1">
    <source>
        <dbReference type="ARBA" id="ARBA00007532"/>
    </source>
</evidence>
<dbReference type="PROSITE" id="PS00076">
    <property type="entry name" value="PYRIDINE_REDOX_1"/>
    <property type="match status" value="1"/>
</dbReference>
<dbReference type="Gene3D" id="3.30.390.30">
    <property type="match status" value="1"/>
</dbReference>
<keyword evidence="5 8" id="KW-0520">NAD</keyword>
<evidence type="ECO:0000256" key="9">
    <source>
        <dbReference type="SAM" id="MobiDB-lite"/>
    </source>
</evidence>
<evidence type="ECO:0000256" key="8">
    <source>
        <dbReference type="RuleBase" id="RU003692"/>
    </source>
</evidence>
<keyword evidence="4 8" id="KW-0560">Oxidoreductase</keyword>
<dbReference type="SUPFAM" id="SSF51905">
    <property type="entry name" value="FAD/NAD(P)-binding domain"/>
    <property type="match status" value="1"/>
</dbReference>
<dbReference type="InterPro" id="IPR004099">
    <property type="entry name" value="Pyr_nucl-diS_OxRdtase_dimer"/>
</dbReference>
<dbReference type="GeneID" id="13440341"/>
<protein>
    <recommendedName>
        <fullName evidence="8">Dihydrolipoyl dehydrogenase</fullName>
        <ecNumber evidence="8">1.8.1.4</ecNumber>
    </recommendedName>
</protein>
<dbReference type="InterPro" id="IPR036188">
    <property type="entry name" value="FAD/NAD-bd_sf"/>
</dbReference>
<feature type="region of interest" description="Disordered" evidence="9">
    <location>
        <begin position="33"/>
        <end position="86"/>
    </location>
</feature>
<evidence type="ECO:0000313" key="12">
    <source>
        <dbReference type="EMBL" id="CBZ51356.1"/>
    </source>
</evidence>
<evidence type="ECO:0000256" key="3">
    <source>
        <dbReference type="ARBA" id="ARBA00022827"/>
    </source>
</evidence>
<feature type="region of interest" description="Disordered" evidence="9">
    <location>
        <begin position="1"/>
        <end position="21"/>
    </location>
</feature>
<organism evidence="12 13">
    <name type="scientific">Neospora caninum (strain Liverpool)</name>
    <dbReference type="NCBI Taxonomy" id="572307"/>
    <lineage>
        <taxon>Eukaryota</taxon>
        <taxon>Sar</taxon>
        <taxon>Alveolata</taxon>
        <taxon>Apicomplexa</taxon>
        <taxon>Conoidasida</taxon>
        <taxon>Coccidia</taxon>
        <taxon>Eucoccidiorida</taxon>
        <taxon>Eimeriorina</taxon>
        <taxon>Sarcocystidae</taxon>
        <taxon>Neospora</taxon>
    </lineage>
</organism>
<dbReference type="FunCoup" id="F0VAY0">
    <property type="interactions" value="259"/>
</dbReference>
<dbReference type="GO" id="GO:0050660">
    <property type="term" value="F:flavin adenine dinucleotide binding"/>
    <property type="evidence" value="ECO:0007669"/>
    <property type="project" value="InterPro"/>
</dbReference>
<dbReference type="NCBIfam" id="TIGR01350">
    <property type="entry name" value="lipoamide_DH"/>
    <property type="match status" value="1"/>
</dbReference>
<dbReference type="OMA" id="HMVGDRM"/>
<dbReference type="OrthoDB" id="361797at2759"/>
<keyword evidence="7 8" id="KW-0676">Redox-active center</keyword>
<feature type="compositionally biased region" description="Polar residues" evidence="9">
    <location>
        <begin position="50"/>
        <end position="64"/>
    </location>
</feature>
<evidence type="ECO:0000256" key="2">
    <source>
        <dbReference type="ARBA" id="ARBA00022630"/>
    </source>
</evidence>
<keyword evidence="13" id="KW-1185">Reference proteome</keyword>
<dbReference type="Gene3D" id="3.50.50.60">
    <property type="entry name" value="FAD/NAD(P)-binding domain"/>
    <property type="match status" value="2"/>
</dbReference>
<dbReference type="GO" id="GO:0006103">
    <property type="term" value="P:2-oxoglutarate metabolic process"/>
    <property type="evidence" value="ECO:0007669"/>
    <property type="project" value="TreeGrafter"/>
</dbReference>